<keyword evidence="9" id="KW-1185">Reference proteome</keyword>
<keyword evidence="1" id="KW-0408">Iron</keyword>
<keyword evidence="3 5" id="KW-0808">Transferase</keyword>
<evidence type="ECO:0000313" key="9">
    <source>
        <dbReference type="Proteomes" id="UP001063350"/>
    </source>
</evidence>
<dbReference type="InterPro" id="IPR029063">
    <property type="entry name" value="SAM-dependent_MTases_sf"/>
</dbReference>
<keyword evidence="1" id="KW-0004">4Fe-4S</keyword>
<sequence>MHHRIVIEKIISGGRGLGRLPDGMVVMVDHVLPGERIEVRITREHKGYCEGRPERIVSPAPGRVTPSCPLHGLCGGCDLQHAAYPLQLEIKKQIVHDCLERILGRGSGELVADPIASPKETGYRSRIRLQLDQEGAPGFFQPRSHRLVPAKQCLLVSPDMNRVLADLHHGDLARISAVCREIELLKSPQDGKLFCILSLHGNGDISPAAIRDTISALIPGQVFVRRKKKLQPITPDTDPAVLQQRLTLDSGGSCTLSWSPECFSQINPEQNQQLVKAVCRVAGEVRGCSLLDLYCGIGNFSIPLGLLGARVTGIERSRPSIVWAKKNRTAAGLDQARFLAVDATRGLRDLARNKERFNCILLDPPRQGMGRDISLLPGLGPEKIIYVSCDPATLARDLRILTRDGRFRLTRVLPVDMFPQTHHIESVAVLEKN</sequence>
<dbReference type="Proteomes" id="UP001063350">
    <property type="component" value="Chromosome"/>
</dbReference>
<dbReference type="PROSITE" id="PS01230">
    <property type="entry name" value="TRMA_1"/>
    <property type="match status" value="1"/>
</dbReference>
<evidence type="ECO:0000259" key="7">
    <source>
        <dbReference type="PROSITE" id="PS50926"/>
    </source>
</evidence>
<dbReference type="InterPro" id="IPR010280">
    <property type="entry name" value="U5_MeTrfase_fam"/>
</dbReference>
<name>A0A915U4Q8_9BACT</name>
<dbReference type="Pfam" id="PF01938">
    <property type="entry name" value="TRAM"/>
    <property type="match status" value="1"/>
</dbReference>
<proteinExistence type="inferred from homology"/>
<dbReference type="Gene3D" id="2.40.50.140">
    <property type="entry name" value="Nucleic acid-binding proteins"/>
    <property type="match status" value="1"/>
</dbReference>
<keyword evidence="1" id="KW-0479">Metal-binding</keyword>
<dbReference type="SUPFAM" id="SSF50249">
    <property type="entry name" value="Nucleic acid-binding proteins"/>
    <property type="match status" value="1"/>
</dbReference>
<evidence type="ECO:0000256" key="3">
    <source>
        <dbReference type="ARBA" id="ARBA00022679"/>
    </source>
</evidence>
<dbReference type="Pfam" id="PF05958">
    <property type="entry name" value="tRNA_U5-meth_tr"/>
    <property type="match status" value="1"/>
</dbReference>
<evidence type="ECO:0000256" key="4">
    <source>
        <dbReference type="ARBA" id="ARBA00022691"/>
    </source>
</evidence>
<feature type="domain" description="TRAM" evidence="7">
    <location>
        <begin position="1"/>
        <end position="55"/>
    </location>
</feature>
<feature type="active site" description="Nucleophile" evidence="5">
    <location>
        <position position="389"/>
    </location>
</feature>
<dbReference type="Gene3D" id="2.40.50.1070">
    <property type="match status" value="1"/>
</dbReference>
<dbReference type="RefSeq" id="WP_267928062.1">
    <property type="nucleotide sequence ID" value="NZ_AP024233.1"/>
</dbReference>
<evidence type="ECO:0000256" key="2">
    <source>
        <dbReference type="ARBA" id="ARBA00022603"/>
    </source>
</evidence>
<dbReference type="GO" id="GO:0070041">
    <property type="term" value="F:rRNA (uridine-C5-)-methyltransferase activity"/>
    <property type="evidence" value="ECO:0007669"/>
    <property type="project" value="TreeGrafter"/>
</dbReference>
<reference evidence="8" key="1">
    <citation type="submission" date="2020-12" db="EMBL/GenBank/DDBJ databases">
        <title>Desulfobium dissulfuricans gen. nov., sp. nov., a novel mesophilic, sulfate-reducing bacterium isolated from a deep-sea hydrothermal vent.</title>
        <authorList>
            <person name="Hashimoto Y."/>
            <person name="Tame A."/>
            <person name="Sawayama S."/>
            <person name="Miyazaki J."/>
            <person name="Takai K."/>
            <person name="Nakagawa S."/>
        </authorList>
    </citation>
    <scope>NUCLEOTIDE SEQUENCE</scope>
    <source>
        <strain evidence="8">GF1</strain>
    </source>
</reference>
<dbReference type="PROSITE" id="PS01231">
    <property type="entry name" value="TRMA_2"/>
    <property type="match status" value="1"/>
</dbReference>
<evidence type="ECO:0000256" key="6">
    <source>
        <dbReference type="PROSITE-ProRule" id="PRU10015"/>
    </source>
</evidence>
<evidence type="ECO:0000256" key="5">
    <source>
        <dbReference type="PROSITE-ProRule" id="PRU01024"/>
    </source>
</evidence>
<dbReference type="KEGG" id="ddu:GF1_05130"/>
<dbReference type="SUPFAM" id="SSF53335">
    <property type="entry name" value="S-adenosyl-L-methionine-dependent methyltransferases"/>
    <property type="match status" value="1"/>
</dbReference>
<feature type="binding site" evidence="5">
    <location>
        <position position="315"/>
    </location>
    <ligand>
        <name>S-adenosyl-L-methionine</name>
        <dbReference type="ChEBI" id="CHEBI:59789"/>
    </ligand>
</feature>
<organism evidence="8 9">
    <name type="scientific">Desulfolithobacter dissulfuricans</name>
    <dbReference type="NCBI Taxonomy" id="2795293"/>
    <lineage>
        <taxon>Bacteria</taxon>
        <taxon>Pseudomonadati</taxon>
        <taxon>Thermodesulfobacteriota</taxon>
        <taxon>Desulfobulbia</taxon>
        <taxon>Desulfobulbales</taxon>
        <taxon>Desulfobulbaceae</taxon>
        <taxon>Desulfolithobacter</taxon>
    </lineage>
</organism>
<dbReference type="CDD" id="cd02440">
    <property type="entry name" value="AdoMet_MTases"/>
    <property type="match status" value="1"/>
</dbReference>
<accession>A0A915U4Q8</accession>
<evidence type="ECO:0000256" key="1">
    <source>
        <dbReference type="ARBA" id="ARBA00022485"/>
    </source>
</evidence>
<dbReference type="GO" id="GO:0051539">
    <property type="term" value="F:4 iron, 4 sulfur cluster binding"/>
    <property type="evidence" value="ECO:0007669"/>
    <property type="project" value="UniProtKB-KW"/>
</dbReference>
<keyword evidence="1" id="KW-0411">Iron-sulfur</keyword>
<dbReference type="Gene3D" id="3.40.50.150">
    <property type="entry name" value="Vaccinia Virus protein VP39"/>
    <property type="match status" value="1"/>
</dbReference>
<feature type="binding site" evidence="5">
    <location>
        <position position="265"/>
    </location>
    <ligand>
        <name>S-adenosyl-L-methionine</name>
        <dbReference type="ChEBI" id="CHEBI:59789"/>
    </ligand>
</feature>
<dbReference type="InterPro" id="IPR012340">
    <property type="entry name" value="NA-bd_OB-fold"/>
</dbReference>
<dbReference type="PANTHER" id="PTHR11061">
    <property type="entry name" value="RNA M5U METHYLTRANSFERASE"/>
    <property type="match status" value="1"/>
</dbReference>
<dbReference type="PROSITE" id="PS51687">
    <property type="entry name" value="SAM_MT_RNA_M5U"/>
    <property type="match status" value="1"/>
</dbReference>
<dbReference type="InterPro" id="IPR002792">
    <property type="entry name" value="TRAM_dom"/>
</dbReference>
<dbReference type="GO" id="GO:0070475">
    <property type="term" value="P:rRNA base methylation"/>
    <property type="evidence" value="ECO:0007669"/>
    <property type="project" value="TreeGrafter"/>
</dbReference>
<dbReference type="InterPro" id="IPR030391">
    <property type="entry name" value="MeTrfase_TrmA_CS"/>
</dbReference>
<gene>
    <name evidence="8" type="ORF">GF1_05130</name>
</gene>
<keyword evidence="2 5" id="KW-0489">Methyltransferase</keyword>
<dbReference type="PROSITE" id="PS50926">
    <property type="entry name" value="TRAM"/>
    <property type="match status" value="1"/>
</dbReference>
<dbReference type="AlphaFoldDB" id="A0A915U4Q8"/>
<evidence type="ECO:0000313" key="8">
    <source>
        <dbReference type="EMBL" id="BCO08137.1"/>
    </source>
</evidence>
<dbReference type="PANTHER" id="PTHR11061:SF49">
    <property type="entry name" value="23S RRNA (URACIL(1939)-C(5))-METHYLTRANSFERASE RLMD"/>
    <property type="match status" value="1"/>
</dbReference>
<protein>
    <submittedName>
        <fullName evidence="8">RNA methyltransferase</fullName>
    </submittedName>
</protein>
<feature type="binding site" evidence="5">
    <location>
        <position position="294"/>
    </location>
    <ligand>
        <name>S-adenosyl-L-methionine</name>
        <dbReference type="ChEBI" id="CHEBI:59789"/>
    </ligand>
</feature>
<feature type="binding site" evidence="5">
    <location>
        <position position="363"/>
    </location>
    <ligand>
        <name>S-adenosyl-L-methionine</name>
        <dbReference type="ChEBI" id="CHEBI:59789"/>
    </ligand>
</feature>
<feature type="active site" evidence="6">
    <location>
        <position position="389"/>
    </location>
</feature>
<dbReference type="EMBL" id="AP024233">
    <property type="protein sequence ID" value="BCO08137.1"/>
    <property type="molecule type" value="Genomic_DNA"/>
</dbReference>
<dbReference type="InterPro" id="IPR030390">
    <property type="entry name" value="MeTrfase_TrmA_AS"/>
</dbReference>
<comment type="similarity">
    <text evidence="5">Belongs to the class I-like SAM-binding methyltransferase superfamily. RNA M5U methyltransferase family.</text>
</comment>
<keyword evidence="4 5" id="KW-0949">S-adenosyl-L-methionine</keyword>